<dbReference type="EMBL" id="QICC01000064">
    <property type="protein sequence ID" value="RNM40780.1"/>
    <property type="molecule type" value="Genomic_DNA"/>
</dbReference>
<dbReference type="NCBIfam" id="TIGR01554">
    <property type="entry name" value="major_cap_HK97"/>
    <property type="match status" value="1"/>
</dbReference>
<reference evidence="4" key="3">
    <citation type="journal article" date="2019" name="Microbiol. Resour. Announc.">
        <title>Draft Genome Sequences of Type Strains of Gordonibacter faecihominis, Paraeggerthella hongkongensis, Parvibacter caecicola,Slackia equolifaciens, Slackia faecicanis, and Slackia isoflavoniconvertens.</title>
        <authorList>
            <person name="Danylec N."/>
            <person name="Stoll D.A."/>
            <person name="Dotsch A."/>
            <person name="Huch M."/>
        </authorList>
    </citation>
    <scope>NUCLEOTIDE SEQUENCE</scope>
    <source>
        <strain evidence="4">DSM 16107</strain>
    </source>
</reference>
<dbReference type="Gene3D" id="3.30.2400.10">
    <property type="entry name" value="Major capsid protein gp5"/>
    <property type="match status" value="1"/>
</dbReference>
<evidence type="ECO:0000313" key="5">
    <source>
        <dbReference type="Proteomes" id="UP000253817"/>
    </source>
</evidence>
<dbReference type="EMBL" id="PPTT01000004">
    <property type="protein sequence ID" value="RDB70672.1"/>
    <property type="molecule type" value="Genomic_DNA"/>
</dbReference>
<organism evidence="4 6">
    <name type="scientific">Eggerthella sinensis</name>
    <dbReference type="NCBI Taxonomy" id="242230"/>
    <lineage>
        <taxon>Bacteria</taxon>
        <taxon>Bacillati</taxon>
        <taxon>Actinomycetota</taxon>
        <taxon>Coriobacteriia</taxon>
        <taxon>Eggerthellales</taxon>
        <taxon>Eggerthellaceae</taxon>
        <taxon>Eggerthella</taxon>
    </lineage>
</organism>
<evidence type="ECO:0000256" key="1">
    <source>
        <dbReference type="ARBA" id="ARBA00004328"/>
    </source>
</evidence>
<dbReference type="SUPFAM" id="SSF56563">
    <property type="entry name" value="Major capsid protein gp5"/>
    <property type="match status" value="1"/>
</dbReference>
<comment type="caution">
    <text evidence="4">The sequence shown here is derived from an EMBL/GenBank/DDBJ whole genome shotgun (WGS) entry which is preliminary data.</text>
</comment>
<gene>
    <name evidence="3" type="ORF">C1876_02870</name>
    <name evidence="4" type="ORF">DMP09_12805</name>
</gene>
<name>A0A3N0IWH4_9ACTN</name>
<evidence type="ECO:0000256" key="2">
    <source>
        <dbReference type="SAM" id="Coils"/>
    </source>
</evidence>
<dbReference type="Proteomes" id="UP000270112">
    <property type="component" value="Unassembled WGS sequence"/>
</dbReference>
<dbReference type="Gene3D" id="3.30.2320.10">
    <property type="entry name" value="hypothetical protein PF0899 domain"/>
    <property type="match status" value="1"/>
</dbReference>
<evidence type="ECO:0000313" key="3">
    <source>
        <dbReference type="EMBL" id="RDB70672.1"/>
    </source>
</evidence>
<dbReference type="InterPro" id="IPR024455">
    <property type="entry name" value="Phage_capsid"/>
</dbReference>
<dbReference type="RefSeq" id="WP_114545222.1">
    <property type="nucleotide sequence ID" value="NZ_PPTT01000004.1"/>
</dbReference>
<reference evidence="6" key="2">
    <citation type="submission" date="2018-05" db="EMBL/GenBank/DDBJ databases">
        <title>Genome Sequencing of selected type strains of the family Eggerthellaceae.</title>
        <authorList>
            <person name="Danylec N."/>
            <person name="Stoll D.A."/>
            <person name="Doetsch A."/>
            <person name="Huch M."/>
        </authorList>
    </citation>
    <scope>NUCLEOTIDE SEQUENCE [LARGE SCALE GENOMIC DNA]</scope>
    <source>
        <strain evidence="6">DSM 16107</strain>
    </source>
</reference>
<keyword evidence="2" id="KW-0175">Coiled coil</keyword>
<evidence type="ECO:0000313" key="6">
    <source>
        <dbReference type="Proteomes" id="UP000270112"/>
    </source>
</evidence>
<dbReference type="OrthoDB" id="637859at2"/>
<dbReference type="AlphaFoldDB" id="A0A3N0IWH4"/>
<proteinExistence type="predicted"/>
<feature type="coiled-coil region" evidence="2">
    <location>
        <begin position="4"/>
        <end position="61"/>
    </location>
</feature>
<reference evidence="3 5" key="1">
    <citation type="journal article" date="2018" name="Elife">
        <title>Discovery and characterization of a prevalent human gut bacterial enzyme sufficient for the inactivation of a family of plant toxins.</title>
        <authorList>
            <person name="Koppel N."/>
            <person name="Bisanz J.E."/>
            <person name="Pandelia M.E."/>
            <person name="Turnbaugh P.J."/>
            <person name="Balskus E.P."/>
        </authorList>
    </citation>
    <scope>NUCLEOTIDE SEQUENCE [LARGE SCALE GENOMIC DNA]</scope>
    <source>
        <strain evidence="3 5">DSM 16107</strain>
    </source>
</reference>
<comment type="subcellular location">
    <subcellularLocation>
        <location evidence="1">Virion</location>
    </subcellularLocation>
</comment>
<evidence type="ECO:0000313" key="4">
    <source>
        <dbReference type="EMBL" id="RNM40780.1"/>
    </source>
</evidence>
<accession>A0A3N0IWH4</accession>
<keyword evidence="5" id="KW-1185">Reference proteome</keyword>
<protein>
    <submittedName>
        <fullName evidence="4">Phage major capsid protein</fullName>
    </submittedName>
</protein>
<dbReference type="Proteomes" id="UP000253817">
    <property type="component" value="Unassembled WGS sequence"/>
</dbReference>
<sequence length="382" mass="40636">MPNIAQLQDSIRSLEGQVAALAADGKNIEAAEASGRLAATRERLMDAIARVNAENERLRAAGAREDVHANATVGRRILGDRAAFKGLEDGFRAAAALENAVAGLSTPQIYKYDLPSPIAPPIGFLATLLKGTTDGDEHFFRHPVLTNKAAGWTSGDKPESSIEWTKAVANIETIAHWIPIEKQTARRYSQLDSIVSGALMLGLDLKCNEAALRGSNSSGIVGVANTAGILTHAKRAGKNLKDTFCAMKRKVRVATGIAPNYVCLSPYAIEELSEEKDSTGRYLFPEIANGGTIAGLTVVEDVNMTVVAGEGESAKSTETALVYYNGGASFDIADPQEVTVGLTNSQFIQNQYTILAELTAVLRVDMPGCFCYCGDLGVEAED</sequence>